<comment type="similarity">
    <text evidence="1 3">Belongs to the GcvH family.</text>
</comment>
<dbReference type="GO" id="GO:0009249">
    <property type="term" value="P:protein lipoylation"/>
    <property type="evidence" value="ECO:0007669"/>
    <property type="project" value="TreeGrafter"/>
</dbReference>
<comment type="subunit">
    <text evidence="3">The glycine cleavage system is composed of four proteins: P, T, L and H.</text>
</comment>
<keyword evidence="2 3" id="KW-0450">Lipoyl</keyword>
<dbReference type="CDD" id="cd06848">
    <property type="entry name" value="GCS_H"/>
    <property type="match status" value="1"/>
</dbReference>
<dbReference type="PANTHER" id="PTHR11715">
    <property type="entry name" value="GLYCINE CLEAVAGE SYSTEM H PROTEIN"/>
    <property type="match status" value="1"/>
</dbReference>
<accession>A0A1W1ULJ8</accession>
<dbReference type="InterPro" id="IPR000089">
    <property type="entry name" value="Biotin_lipoyl"/>
</dbReference>
<evidence type="ECO:0000313" key="7">
    <source>
        <dbReference type="Proteomes" id="UP000192731"/>
    </source>
</evidence>
<organism evidence="6 7">
    <name type="scientific">Desulfonispora thiosulfatigenes DSM 11270</name>
    <dbReference type="NCBI Taxonomy" id="656914"/>
    <lineage>
        <taxon>Bacteria</taxon>
        <taxon>Bacillati</taxon>
        <taxon>Bacillota</taxon>
        <taxon>Clostridia</taxon>
        <taxon>Eubacteriales</taxon>
        <taxon>Peptococcaceae</taxon>
        <taxon>Desulfonispora</taxon>
    </lineage>
</organism>
<feature type="modified residue" description="N6-lipoyllysine" evidence="3 4">
    <location>
        <position position="63"/>
    </location>
</feature>
<reference evidence="6 7" key="1">
    <citation type="submission" date="2017-04" db="EMBL/GenBank/DDBJ databases">
        <authorList>
            <person name="Afonso C.L."/>
            <person name="Miller P.J."/>
            <person name="Scott M.A."/>
            <person name="Spackman E."/>
            <person name="Goraichik I."/>
            <person name="Dimitrov K.M."/>
            <person name="Suarez D.L."/>
            <person name="Swayne D.E."/>
        </authorList>
    </citation>
    <scope>NUCLEOTIDE SEQUENCE [LARGE SCALE GENOMIC DNA]</scope>
    <source>
        <strain evidence="6 7">DSM 11270</strain>
    </source>
</reference>
<dbReference type="InterPro" id="IPR017453">
    <property type="entry name" value="GCV_H_sub"/>
</dbReference>
<dbReference type="GO" id="GO:0005829">
    <property type="term" value="C:cytosol"/>
    <property type="evidence" value="ECO:0007669"/>
    <property type="project" value="TreeGrafter"/>
</dbReference>
<keyword evidence="7" id="KW-1185">Reference proteome</keyword>
<dbReference type="InterPro" id="IPR033753">
    <property type="entry name" value="GCV_H/Fam206"/>
</dbReference>
<dbReference type="Proteomes" id="UP000192731">
    <property type="component" value="Unassembled WGS sequence"/>
</dbReference>
<dbReference type="EMBL" id="FWWT01000007">
    <property type="protein sequence ID" value="SMB81930.1"/>
    <property type="molecule type" value="Genomic_DNA"/>
</dbReference>
<gene>
    <name evidence="3" type="primary">gcvH</name>
    <name evidence="6" type="ORF">SAMN00017405_2190</name>
</gene>
<dbReference type="RefSeq" id="WP_084052143.1">
    <property type="nucleotide sequence ID" value="NZ_FWWT01000007.1"/>
</dbReference>
<protein>
    <recommendedName>
        <fullName evidence="3">Glycine cleavage system H protein</fullName>
    </recommendedName>
</protein>
<dbReference type="OrthoDB" id="9796712at2"/>
<feature type="domain" description="Lipoyl-binding" evidence="5">
    <location>
        <begin position="22"/>
        <end position="103"/>
    </location>
</feature>
<dbReference type="STRING" id="656914.SAMN00017405_2190"/>
<dbReference type="PROSITE" id="PS50968">
    <property type="entry name" value="BIOTINYL_LIPOYL"/>
    <property type="match status" value="1"/>
</dbReference>
<dbReference type="SUPFAM" id="SSF51230">
    <property type="entry name" value="Single hybrid motif"/>
    <property type="match status" value="1"/>
</dbReference>
<dbReference type="PANTHER" id="PTHR11715:SF3">
    <property type="entry name" value="GLYCINE CLEAVAGE SYSTEM H PROTEIN-RELATED"/>
    <property type="match status" value="1"/>
</dbReference>
<evidence type="ECO:0000313" key="6">
    <source>
        <dbReference type="EMBL" id="SMB81930.1"/>
    </source>
</evidence>
<dbReference type="InterPro" id="IPR011053">
    <property type="entry name" value="Single_hybrid_motif"/>
</dbReference>
<evidence type="ECO:0000259" key="5">
    <source>
        <dbReference type="PROSITE" id="PS50968"/>
    </source>
</evidence>
<dbReference type="NCBIfam" id="TIGR00527">
    <property type="entry name" value="gcvH"/>
    <property type="match status" value="1"/>
</dbReference>
<dbReference type="PROSITE" id="PS00189">
    <property type="entry name" value="LIPOYL"/>
    <property type="match status" value="1"/>
</dbReference>
<dbReference type="GO" id="GO:0019464">
    <property type="term" value="P:glycine decarboxylation via glycine cleavage system"/>
    <property type="evidence" value="ECO:0007669"/>
    <property type="project" value="UniProtKB-UniRule"/>
</dbReference>
<dbReference type="NCBIfam" id="NF002270">
    <property type="entry name" value="PRK01202.1"/>
    <property type="match status" value="1"/>
</dbReference>
<dbReference type="HAMAP" id="MF_00272">
    <property type="entry name" value="GcvH"/>
    <property type="match status" value="1"/>
</dbReference>
<comment type="function">
    <text evidence="3">The glycine cleavage system catalyzes the degradation of glycine. The H protein shuttles the methylamine group of glycine from the P protein to the T protein.</text>
</comment>
<evidence type="ECO:0000256" key="4">
    <source>
        <dbReference type="PIRSR" id="PIRSR617453-50"/>
    </source>
</evidence>
<name>A0A1W1ULJ8_DESTI</name>
<dbReference type="InterPro" id="IPR003016">
    <property type="entry name" value="2-oxoA_DH_lipoyl-BS"/>
</dbReference>
<dbReference type="GO" id="GO:0005960">
    <property type="term" value="C:glycine cleavage complex"/>
    <property type="evidence" value="ECO:0007669"/>
    <property type="project" value="InterPro"/>
</dbReference>
<evidence type="ECO:0000256" key="3">
    <source>
        <dbReference type="HAMAP-Rule" id="MF_00272"/>
    </source>
</evidence>
<dbReference type="InterPro" id="IPR002930">
    <property type="entry name" value="GCV_H"/>
</dbReference>
<proteinExistence type="inferred from homology"/>
<evidence type="ECO:0000256" key="1">
    <source>
        <dbReference type="ARBA" id="ARBA00009249"/>
    </source>
</evidence>
<sequence length="127" mass="14537">MKIEKDLVYSKEHEWVRVEGNEAVIGISDFAQHSLGDIVFVELPEVDDEFDQDEILGVVESVKAASDVYIPVSGKVIEVNDEIVDNPALINQDPYEHWFIKVELKDKGELEDLLSPKEYKEFLSEEE</sequence>
<evidence type="ECO:0000256" key="2">
    <source>
        <dbReference type="ARBA" id="ARBA00022823"/>
    </source>
</evidence>
<comment type="cofactor">
    <cofactor evidence="3">
        <name>(R)-lipoate</name>
        <dbReference type="ChEBI" id="CHEBI:83088"/>
    </cofactor>
    <text evidence="3">Binds 1 lipoyl cofactor covalently.</text>
</comment>
<dbReference type="Gene3D" id="2.40.50.100">
    <property type="match status" value="1"/>
</dbReference>
<dbReference type="AlphaFoldDB" id="A0A1W1ULJ8"/>
<dbReference type="Pfam" id="PF01597">
    <property type="entry name" value="GCV_H"/>
    <property type="match status" value="1"/>
</dbReference>